<evidence type="ECO:0000313" key="3">
    <source>
        <dbReference type="Proteomes" id="UP000264141"/>
    </source>
</evidence>
<feature type="transmembrane region" description="Helical" evidence="1">
    <location>
        <begin position="73"/>
        <end position="92"/>
    </location>
</feature>
<accession>A0A3D1JF53</accession>
<proteinExistence type="predicted"/>
<dbReference type="AlphaFoldDB" id="A0A3D1JF53"/>
<dbReference type="Proteomes" id="UP000264141">
    <property type="component" value="Unassembled WGS sequence"/>
</dbReference>
<gene>
    <name evidence="2" type="ORF">DEQ80_05120</name>
</gene>
<feature type="transmembrane region" description="Helical" evidence="1">
    <location>
        <begin position="20"/>
        <end position="39"/>
    </location>
</feature>
<keyword evidence="1" id="KW-1133">Transmembrane helix</keyword>
<evidence type="ECO:0000256" key="1">
    <source>
        <dbReference type="SAM" id="Phobius"/>
    </source>
</evidence>
<keyword evidence="1" id="KW-0812">Transmembrane</keyword>
<organism evidence="2 3">
    <name type="scientific">Anaerolinea thermolimosa</name>
    <dbReference type="NCBI Taxonomy" id="229919"/>
    <lineage>
        <taxon>Bacteria</taxon>
        <taxon>Bacillati</taxon>
        <taxon>Chloroflexota</taxon>
        <taxon>Anaerolineae</taxon>
        <taxon>Anaerolineales</taxon>
        <taxon>Anaerolineaceae</taxon>
        <taxon>Anaerolinea</taxon>
    </lineage>
</organism>
<keyword evidence="1" id="KW-0472">Membrane</keyword>
<dbReference type="EMBL" id="DPBP01000022">
    <property type="protein sequence ID" value="HCE17220.1"/>
    <property type="molecule type" value="Genomic_DNA"/>
</dbReference>
<dbReference type="STRING" id="229919.GCA_001050195_02088"/>
<comment type="caution">
    <text evidence="2">The sequence shown here is derived from an EMBL/GenBank/DDBJ whole genome shotgun (WGS) entry which is preliminary data.</text>
</comment>
<evidence type="ECO:0008006" key="4">
    <source>
        <dbReference type="Google" id="ProtNLM"/>
    </source>
</evidence>
<dbReference type="OrthoDB" id="153337at2"/>
<protein>
    <recommendedName>
        <fullName evidence="4">Band 7 domain-containing protein</fullName>
    </recommendedName>
</protein>
<sequence length="424" mass="47232">MSHLRATQTDIASRQQVYGWLRILGAGFLALSMVFWGTFRFESWDLYLASESLMKDPLGTILAVLFSPASMRYYLAPLAATVGVFLWAGAYIRDIYALPQLRLGLKYILSSMTGLNYPTLLIDGGAKKIPKGEINLLDVIGGPGYVHIHPGNAVLFRKLRQPSNITLRETYFLAPFETIGQIASLEEQQGSRDDVKALTRDGIRVTVRDIHYRYRLFPELEGGKPKRRTLQNPYPFDEKALWNMAYNLAVDEKGLEAWKTAVSRAIVGGITDYINAHDIDALTAPREAGQDPRRELRYSLFHGPTRTALRNLGAELIYVDVGHFAIDSDLVDEQRTATWAADWLGNAQVVKAYGEAKRLVYQELGRAEAQAELIMAIANALENADMNGVNAVESVRTVLLSHTSQLLETLAESSKKELGKGVEK</sequence>
<evidence type="ECO:0000313" key="2">
    <source>
        <dbReference type="EMBL" id="HCE17220.1"/>
    </source>
</evidence>
<dbReference type="RefSeq" id="WP_062193232.1">
    <property type="nucleotide sequence ID" value="NZ_DF967965.1"/>
</dbReference>
<reference evidence="2 3" key="1">
    <citation type="journal article" date="2018" name="Nat. Biotechnol.">
        <title>A standardized bacterial taxonomy based on genome phylogeny substantially revises the tree of life.</title>
        <authorList>
            <person name="Parks D.H."/>
            <person name="Chuvochina M."/>
            <person name="Waite D.W."/>
            <person name="Rinke C."/>
            <person name="Skarshewski A."/>
            <person name="Chaumeil P.A."/>
            <person name="Hugenholtz P."/>
        </authorList>
    </citation>
    <scope>NUCLEOTIDE SEQUENCE [LARGE SCALE GENOMIC DNA]</scope>
    <source>
        <strain evidence="2">UBA8781</strain>
    </source>
</reference>
<name>A0A3D1JF53_9CHLR</name>